<feature type="region of interest" description="Disordered" evidence="1">
    <location>
        <begin position="276"/>
        <end position="299"/>
    </location>
</feature>
<sequence>MDEHNQGTPVEQPKAQEEQKPEIALTHEGELSVDLSSWGLSEEEGEQPEKQETQEQAQGEKQEYYTPEEIQKIGIDKLDPNRIPPELLPWYKSMQADYTRKTQALAEERKAIEKLLDKALTDPELAKRFIQDPELVQTAQKHPQLAQKLMAVSQLAQPKKNPFDDIVEQAKRMVEAQFGEPFDEFNPKHTLALTLAGQNILARQAQMLQIYNRIGEIREKEPAFEEIDRLAEQKLYSLPYAEALKIERAIKVGDIDTVLRFWEDVRKEYYQQKLTTKQEPPKVESAGTGEVKTKPSFDPRELAHLSEEEKVRWFIEAGLV</sequence>
<feature type="compositionally biased region" description="Basic and acidic residues" evidence="1">
    <location>
        <begin position="14"/>
        <end position="30"/>
    </location>
</feature>
<dbReference type="OrthoDB" id="7031653at2"/>
<dbReference type="RefSeq" id="WP_012963191.1">
    <property type="nucleotide sequence ID" value="NC_013799.1"/>
</dbReference>
<evidence type="ECO:0000256" key="1">
    <source>
        <dbReference type="SAM" id="MobiDB-lite"/>
    </source>
</evidence>
<feature type="region of interest" description="Disordered" evidence="1">
    <location>
        <begin position="1"/>
        <end position="66"/>
    </location>
</feature>
<dbReference type="PATRIC" id="fig|608538.5.peg.549"/>
<feature type="compositionally biased region" description="Basic and acidic residues" evidence="1">
    <location>
        <begin position="47"/>
        <end position="66"/>
    </location>
</feature>
<reference evidence="2 3" key="1">
    <citation type="journal article" date="2010" name="J. Bacteriol.">
        <title>Complete genome sequence of the thermophilic, obligately chemolithoautotrophic hydrogen-oxidizing bacterium Hydrogenobacter thermophilus TK-6.</title>
        <authorList>
            <person name="Arai H."/>
            <person name="Kanbe H."/>
            <person name="Ishii M."/>
            <person name="Igarashi Y."/>
        </authorList>
    </citation>
    <scope>NUCLEOTIDE SEQUENCE [LARGE SCALE GENOMIC DNA]</scope>
    <source>
        <strain evidence="3">DSM 6534 / IAM 12695 / TK-6 [Tokyo]</strain>
    </source>
</reference>
<accession>D3DGQ7</accession>
<dbReference type="Proteomes" id="UP000002574">
    <property type="component" value="Chromosome"/>
</dbReference>
<keyword evidence="3" id="KW-1185">Reference proteome</keyword>
<proteinExistence type="predicted"/>
<dbReference type="AlphaFoldDB" id="D3DGQ7"/>
<dbReference type="STRING" id="608538.HTH_0547"/>
<dbReference type="KEGG" id="hte:Hydth_0545"/>
<gene>
    <name evidence="2" type="ordered locus">HTH_0547</name>
</gene>
<name>D3DGQ7_HYDTT</name>
<dbReference type="KEGG" id="hth:HTH_0547"/>
<dbReference type="EMBL" id="AP011112">
    <property type="protein sequence ID" value="BAI69009.1"/>
    <property type="molecule type" value="Genomic_DNA"/>
</dbReference>
<evidence type="ECO:0000313" key="2">
    <source>
        <dbReference type="EMBL" id="BAI69009.1"/>
    </source>
</evidence>
<evidence type="ECO:0000313" key="3">
    <source>
        <dbReference type="Proteomes" id="UP000002574"/>
    </source>
</evidence>
<protein>
    <submittedName>
        <fullName evidence="2">Uncharacterized protein</fullName>
    </submittedName>
</protein>
<organism evidence="2 3">
    <name type="scientific">Hydrogenobacter thermophilus (strain DSM 6534 / IAM 12695 / TK-6)</name>
    <dbReference type="NCBI Taxonomy" id="608538"/>
    <lineage>
        <taxon>Bacteria</taxon>
        <taxon>Pseudomonadati</taxon>
        <taxon>Aquificota</taxon>
        <taxon>Aquificia</taxon>
        <taxon>Aquificales</taxon>
        <taxon>Aquificaceae</taxon>
        <taxon>Hydrogenobacter</taxon>
    </lineage>
</organism>